<keyword evidence="2" id="KW-0677">Repeat</keyword>
<dbReference type="Pfam" id="PF00400">
    <property type="entry name" value="WD40"/>
    <property type="match status" value="4"/>
</dbReference>
<dbReference type="InterPro" id="IPR015943">
    <property type="entry name" value="WD40/YVTN_repeat-like_dom_sf"/>
</dbReference>
<evidence type="ECO:0000313" key="5">
    <source>
        <dbReference type="Proteomes" id="UP000076078"/>
    </source>
</evidence>
<evidence type="ECO:0000256" key="3">
    <source>
        <dbReference type="PROSITE-ProRule" id="PRU00221"/>
    </source>
</evidence>
<dbReference type="PANTHER" id="PTHR19854:SF1">
    <property type="entry name" value="GUANINE NUCLEOTIDE-BINDING PROTEIN SUBUNIT BETA-LIKE PROTEIN 1"/>
    <property type="match status" value="1"/>
</dbReference>
<name>A0A152A1H6_TIELA</name>
<dbReference type="PANTHER" id="PTHR19854">
    <property type="entry name" value="TRANSDUCIN BETA-LIKE 3"/>
    <property type="match status" value="1"/>
</dbReference>
<dbReference type="AlphaFoldDB" id="A0A152A1H6"/>
<keyword evidence="5" id="KW-1185">Reference proteome</keyword>
<sequence length="371" mass="41609">MYSERVIHKFNPKVKQNSVTNLKDSANKSPDPYYILRGHNSYINSVVFDRWNPNILYSGSGDGELRIWDIQEKKCLESYPMAHRDSRGILSMQSIKLSNGQSHLVTQGRDGTIKLWRCTESQLTLVETLETSSISLAKCSTFVASLGGTNQEGTPDINSSANLLAMASDELPSNVDLWDLNTKEVVVKCKPTNPSLLGVCMSLKLFSNPDSGHLNLLSGYENGSIVLWDIRQPDKLLYTNKIHEEPVLAMDISGNKVVSGGGDTLLCQFSITKSEDQTSNDDSFEILNKYQLPNQGISEIKIRPDKKIIATAGWDHRVRIFNFKKHTPLAILKYHEESVYTIDFNTNNILASASKDMRIALWSIYNDNNTK</sequence>
<dbReference type="SMART" id="SM00320">
    <property type="entry name" value="WD40"/>
    <property type="match status" value="6"/>
</dbReference>
<accession>A0A152A1H6</accession>
<feature type="repeat" description="WD" evidence="3">
    <location>
        <begin position="332"/>
        <end position="371"/>
    </location>
</feature>
<dbReference type="InterPro" id="IPR001680">
    <property type="entry name" value="WD40_rpt"/>
</dbReference>
<dbReference type="InterPro" id="IPR020472">
    <property type="entry name" value="WD40_PAC1"/>
</dbReference>
<dbReference type="InParanoid" id="A0A152A1H6"/>
<protein>
    <submittedName>
        <fullName evidence="4">Guanine nucleotide-binding protein subunit beta-like protein 1</fullName>
    </submittedName>
</protein>
<dbReference type="OrthoDB" id="7668193at2759"/>
<dbReference type="OMA" id="YQRQSMQ"/>
<organism evidence="4 5">
    <name type="scientific">Tieghemostelium lacteum</name>
    <name type="common">Slime mold</name>
    <name type="synonym">Dictyostelium lacteum</name>
    <dbReference type="NCBI Taxonomy" id="361077"/>
    <lineage>
        <taxon>Eukaryota</taxon>
        <taxon>Amoebozoa</taxon>
        <taxon>Evosea</taxon>
        <taxon>Eumycetozoa</taxon>
        <taxon>Dictyostelia</taxon>
        <taxon>Dictyosteliales</taxon>
        <taxon>Raperosteliaceae</taxon>
        <taxon>Tieghemostelium</taxon>
    </lineage>
</organism>
<dbReference type="EMBL" id="LODT01000016">
    <property type="protein sequence ID" value="KYR00102.1"/>
    <property type="molecule type" value="Genomic_DNA"/>
</dbReference>
<dbReference type="PROSITE" id="PS50294">
    <property type="entry name" value="WD_REPEATS_REGION"/>
    <property type="match status" value="2"/>
</dbReference>
<dbReference type="FunCoup" id="A0A152A1H6">
    <property type="interactions" value="29"/>
</dbReference>
<reference evidence="4 5" key="1">
    <citation type="submission" date="2015-12" db="EMBL/GenBank/DDBJ databases">
        <title>Dictyostelia acquired genes for synthesis and detection of signals that induce cell-type specialization by lateral gene transfer from prokaryotes.</title>
        <authorList>
            <person name="Gloeckner G."/>
            <person name="Schaap P."/>
        </authorList>
    </citation>
    <scope>NUCLEOTIDE SEQUENCE [LARGE SCALE GENOMIC DNA]</scope>
    <source>
        <strain evidence="4 5">TK</strain>
    </source>
</reference>
<dbReference type="STRING" id="361077.A0A152A1H6"/>
<dbReference type="Proteomes" id="UP000076078">
    <property type="component" value="Unassembled WGS sequence"/>
</dbReference>
<dbReference type="PROSITE" id="PS00678">
    <property type="entry name" value="WD_REPEATS_1"/>
    <property type="match status" value="1"/>
</dbReference>
<evidence type="ECO:0000256" key="1">
    <source>
        <dbReference type="ARBA" id="ARBA00022574"/>
    </source>
</evidence>
<evidence type="ECO:0000313" key="4">
    <source>
        <dbReference type="EMBL" id="KYR00102.1"/>
    </source>
</evidence>
<dbReference type="Gene3D" id="2.130.10.10">
    <property type="entry name" value="YVTN repeat-like/Quinoprotein amine dehydrogenase"/>
    <property type="match status" value="3"/>
</dbReference>
<dbReference type="InterPro" id="IPR036322">
    <property type="entry name" value="WD40_repeat_dom_sf"/>
</dbReference>
<dbReference type="PROSITE" id="PS50082">
    <property type="entry name" value="WD_REPEATS_2"/>
    <property type="match status" value="2"/>
</dbReference>
<gene>
    <name evidence="4" type="ORF">DLAC_03248</name>
</gene>
<dbReference type="InterPro" id="IPR019775">
    <property type="entry name" value="WD40_repeat_CS"/>
</dbReference>
<dbReference type="SUPFAM" id="SSF50978">
    <property type="entry name" value="WD40 repeat-like"/>
    <property type="match status" value="1"/>
</dbReference>
<evidence type="ECO:0000256" key="2">
    <source>
        <dbReference type="ARBA" id="ARBA00022737"/>
    </source>
</evidence>
<keyword evidence="1 3" id="KW-0853">WD repeat</keyword>
<feature type="repeat" description="WD" evidence="3">
    <location>
        <begin position="36"/>
        <end position="78"/>
    </location>
</feature>
<proteinExistence type="predicted"/>
<dbReference type="PRINTS" id="PR00320">
    <property type="entry name" value="GPROTEINBRPT"/>
</dbReference>
<comment type="caution">
    <text evidence="4">The sequence shown here is derived from an EMBL/GenBank/DDBJ whole genome shotgun (WGS) entry which is preliminary data.</text>
</comment>